<gene>
    <name evidence="1" type="ORF">Bpfe_026710</name>
</gene>
<proteinExistence type="predicted"/>
<accession>A0AAD8AWR7</accession>
<dbReference type="Proteomes" id="UP001233172">
    <property type="component" value="Unassembled WGS sequence"/>
</dbReference>
<dbReference type="AlphaFoldDB" id="A0AAD8AWR7"/>
<sequence>MKYTNQPDKDVVCISLHNTPTSTQTLTEVSAERRDYSRLGDYERVAHLNYDTFSQNIDTSAESIKRDYSRLGDYERVAHLDYDNIFIEQRHKCIENKQCGQFTNA</sequence>
<name>A0AAD8AWR7_BIOPF</name>
<keyword evidence="2" id="KW-1185">Reference proteome</keyword>
<reference evidence="1" key="2">
    <citation type="submission" date="2023-04" db="EMBL/GenBank/DDBJ databases">
        <authorList>
            <person name="Bu L."/>
            <person name="Lu L."/>
            <person name="Laidemitt M.R."/>
            <person name="Zhang S.M."/>
            <person name="Mutuku M."/>
            <person name="Mkoji G."/>
            <person name="Steinauer M."/>
            <person name="Loker E.S."/>
        </authorList>
    </citation>
    <scope>NUCLEOTIDE SEQUENCE</scope>
    <source>
        <strain evidence="1">KasaAsao</strain>
        <tissue evidence="1">Whole Snail</tissue>
    </source>
</reference>
<organism evidence="1 2">
    <name type="scientific">Biomphalaria pfeifferi</name>
    <name type="common">Bloodfluke planorb</name>
    <name type="synonym">Freshwater snail</name>
    <dbReference type="NCBI Taxonomy" id="112525"/>
    <lineage>
        <taxon>Eukaryota</taxon>
        <taxon>Metazoa</taxon>
        <taxon>Spiralia</taxon>
        <taxon>Lophotrochozoa</taxon>
        <taxon>Mollusca</taxon>
        <taxon>Gastropoda</taxon>
        <taxon>Heterobranchia</taxon>
        <taxon>Euthyneura</taxon>
        <taxon>Panpulmonata</taxon>
        <taxon>Hygrophila</taxon>
        <taxon>Lymnaeoidea</taxon>
        <taxon>Planorbidae</taxon>
        <taxon>Biomphalaria</taxon>
    </lineage>
</organism>
<evidence type="ECO:0000313" key="2">
    <source>
        <dbReference type="Proteomes" id="UP001233172"/>
    </source>
</evidence>
<dbReference type="EMBL" id="JASAOG010000210">
    <property type="protein sequence ID" value="KAK0043828.1"/>
    <property type="molecule type" value="Genomic_DNA"/>
</dbReference>
<comment type="caution">
    <text evidence="1">The sequence shown here is derived from an EMBL/GenBank/DDBJ whole genome shotgun (WGS) entry which is preliminary data.</text>
</comment>
<reference evidence="1" key="1">
    <citation type="journal article" date="2023" name="PLoS Negl. Trop. Dis.">
        <title>A genome sequence for Biomphalaria pfeifferi, the major vector snail for the human-infecting parasite Schistosoma mansoni.</title>
        <authorList>
            <person name="Bu L."/>
            <person name="Lu L."/>
            <person name="Laidemitt M.R."/>
            <person name="Zhang S.M."/>
            <person name="Mutuku M."/>
            <person name="Mkoji G."/>
            <person name="Steinauer M."/>
            <person name="Loker E.S."/>
        </authorList>
    </citation>
    <scope>NUCLEOTIDE SEQUENCE</scope>
    <source>
        <strain evidence="1">KasaAsao</strain>
    </source>
</reference>
<protein>
    <submittedName>
        <fullName evidence="1">Uncharacterized protein</fullName>
    </submittedName>
</protein>
<evidence type="ECO:0000313" key="1">
    <source>
        <dbReference type="EMBL" id="KAK0043828.1"/>
    </source>
</evidence>